<gene>
    <name evidence="2" type="ORF">GSONMT00036472001</name>
</gene>
<sequence length="194" mass="22389">MPLHNMDTPRSRWEQGLRPPWVARLSGGQSPASSGVESDTESSSTESERSPAKRLEARSPRILPLPSMLQQRITEIDQQREELKIELQLEIALLEGELQEERNELRRHTLYLQTLQEEGGQEETHRQTDRQKVSSAVHTRSIRRKTDRRRQTDGWTVSGAQTELHSIPSKASCLQAVCLNLMVWDRRVIWPVHE</sequence>
<proteinExistence type="predicted"/>
<dbReference type="InterPro" id="IPR052212">
    <property type="entry name" value="PH-like_domain"/>
</dbReference>
<dbReference type="Proteomes" id="UP000193380">
    <property type="component" value="Unassembled WGS sequence"/>
</dbReference>
<feature type="compositionally biased region" description="Low complexity" evidence="1">
    <location>
        <begin position="33"/>
        <end position="45"/>
    </location>
</feature>
<dbReference type="AlphaFoldDB" id="A0A060ZIE0"/>
<feature type="compositionally biased region" description="Basic and acidic residues" evidence="1">
    <location>
        <begin position="46"/>
        <end position="59"/>
    </location>
</feature>
<evidence type="ECO:0000256" key="1">
    <source>
        <dbReference type="SAM" id="MobiDB-lite"/>
    </source>
</evidence>
<dbReference type="PANTHER" id="PTHR12156:SF22">
    <property type="entry name" value="PLECKSTRIN HOMOLOGY-LIKE DOMAIN FAMILY B MEMBER 3"/>
    <property type="match status" value="1"/>
</dbReference>
<reference evidence="2" key="1">
    <citation type="journal article" date="2014" name="Nat. Commun.">
        <title>The rainbow trout genome provides novel insights into evolution after whole-genome duplication in vertebrates.</title>
        <authorList>
            <person name="Berthelot C."/>
            <person name="Brunet F."/>
            <person name="Chalopin D."/>
            <person name="Juanchich A."/>
            <person name="Bernard M."/>
            <person name="Noel B."/>
            <person name="Bento P."/>
            <person name="Da Silva C."/>
            <person name="Labadie K."/>
            <person name="Alberti A."/>
            <person name="Aury J.M."/>
            <person name="Louis A."/>
            <person name="Dehais P."/>
            <person name="Bardou P."/>
            <person name="Montfort J."/>
            <person name="Klopp C."/>
            <person name="Cabau C."/>
            <person name="Gaspin C."/>
            <person name="Thorgaard G.H."/>
            <person name="Boussaha M."/>
            <person name="Quillet E."/>
            <person name="Guyomard R."/>
            <person name="Galiana D."/>
            <person name="Bobe J."/>
            <person name="Volff J.N."/>
            <person name="Genet C."/>
            <person name="Wincker P."/>
            <person name="Jaillon O."/>
            <person name="Roest Crollius H."/>
            <person name="Guiguen Y."/>
        </authorList>
    </citation>
    <scope>NUCLEOTIDE SEQUENCE [LARGE SCALE GENOMIC DNA]</scope>
</reference>
<evidence type="ECO:0000313" key="2">
    <source>
        <dbReference type="EMBL" id="CDR00935.1"/>
    </source>
</evidence>
<name>A0A060ZIE0_ONCMY</name>
<reference evidence="2" key="2">
    <citation type="submission" date="2014-03" db="EMBL/GenBank/DDBJ databases">
        <authorList>
            <person name="Genoscope - CEA"/>
        </authorList>
    </citation>
    <scope>NUCLEOTIDE SEQUENCE</scope>
</reference>
<accession>A0A060ZIE0</accession>
<protein>
    <submittedName>
        <fullName evidence="2">Uncharacterized protein</fullName>
    </submittedName>
</protein>
<organism evidence="2 3">
    <name type="scientific">Oncorhynchus mykiss</name>
    <name type="common">Rainbow trout</name>
    <name type="synonym">Salmo gairdneri</name>
    <dbReference type="NCBI Taxonomy" id="8022"/>
    <lineage>
        <taxon>Eukaryota</taxon>
        <taxon>Metazoa</taxon>
        <taxon>Chordata</taxon>
        <taxon>Craniata</taxon>
        <taxon>Vertebrata</taxon>
        <taxon>Euteleostomi</taxon>
        <taxon>Actinopterygii</taxon>
        <taxon>Neopterygii</taxon>
        <taxon>Teleostei</taxon>
        <taxon>Protacanthopterygii</taxon>
        <taxon>Salmoniformes</taxon>
        <taxon>Salmonidae</taxon>
        <taxon>Salmoninae</taxon>
        <taxon>Oncorhynchus</taxon>
    </lineage>
</organism>
<dbReference type="PaxDb" id="8022-A0A060ZIE0"/>
<dbReference type="EMBL" id="FR962685">
    <property type="protein sequence ID" value="CDR00935.1"/>
    <property type="molecule type" value="Genomic_DNA"/>
</dbReference>
<feature type="region of interest" description="Disordered" evidence="1">
    <location>
        <begin position="1"/>
        <end position="63"/>
    </location>
</feature>
<dbReference type="PANTHER" id="PTHR12156">
    <property type="entry name" value="PLECKSTRIN HOMOLOGY-LIKE DOMAIN, FAMILY B, MEMBER 3"/>
    <property type="match status" value="1"/>
</dbReference>
<feature type="compositionally biased region" description="Basic and acidic residues" evidence="1">
    <location>
        <begin position="122"/>
        <end position="132"/>
    </location>
</feature>
<evidence type="ECO:0000313" key="3">
    <source>
        <dbReference type="Proteomes" id="UP000193380"/>
    </source>
</evidence>
<feature type="region of interest" description="Disordered" evidence="1">
    <location>
        <begin position="116"/>
        <end position="154"/>
    </location>
</feature>